<proteinExistence type="predicted"/>
<name>A0ABR6CR98_9BACI</name>
<evidence type="ECO:0000256" key="6">
    <source>
        <dbReference type="ARBA" id="ARBA00023136"/>
    </source>
</evidence>
<feature type="transmembrane region" description="Helical" evidence="7">
    <location>
        <begin position="296"/>
        <end position="316"/>
    </location>
</feature>
<accession>A0ABR6CR98</accession>
<protein>
    <submittedName>
        <fullName evidence="9">MFS family arabinose efflux permease</fullName>
    </submittedName>
</protein>
<evidence type="ECO:0000256" key="3">
    <source>
        <dbReference type="ARBA" id="ARBA00022475"/>
    </source>
</evidence>
<gene>
    <name evidence="9" type="ORF">HNP81_002395</name>
</gene>
<keyword evidence="2" id="KW-0813">Transport</keyword>
<feature type="transmembrane region" description="Helical" evidence="7">
    <location>
        <begin position="229"/>
        <end position="253"/>
    </location>
</feature>
<dbReference type="PANTHER" id="PTHR43266:SF8">
    <property type="entry name" value="MACROLIDE-EFFLUX PROTEIN"/>
    <property type="match status" value="1"/>
</dbReference>
<feature type="transmembrane region" description="Helical" evidence="7">
    <location>
        <begin position="143"/>
        <end position="164"/>
    </location>
</feature>
<evidence type="ECO:0000256" key="4">
    <source>
        <dbReference type="ARBA" id="ARBA00022692"/>
    </source>
</evidence>
<dbReference type="Pfam" id="PF07690">
    <property type="entry name" value="MFS_1"/>
    <property type="match status" value="1"/>
</dbReference>
<keyword evidence="4 7" id="KW-0812">Transmembrane</keyword>
<keyword evidence="5 7" id="KW-1133">Transmembrane helix</keyword>
<dbReference type="PROSITE" id="PS50850">
    <property type="entry name" value="MFS"/>
    <property type="match status" value="1"/>
</dbReference>
<comment type="subcellular location">
    <subcellularLocation>
        <location evidence="1">Cell membrane</location>
        <topology evidence="1">Multi-pass membrane protein</topology>
    </subcellularLocation>
</comment>
<feature type="transmembrane region" description="Helical" evidence="7">
    <location>
        <begin position="20"/>
        <end position="44"/>
    </location>
</feature>
<evidence type="ECO:0000259" key="8">
    <source>
        <dbReference type="PROSITE" id="PS50850"/>
    </source>
</evidence>
<dbReference type="Gene3D" id="1.20.1250.20">
    <property type="entry name" value="MFS general substrate transporter like domains"/>
    <property type="match status" value="2"/>
</dbReference>
<evidence type="ECO:0000256" key="2">
    <source>
        <dbReference type="ARBA" id="ARBA00022448"/>
    </source>
</evidence>
<dbReference type="EMBL" id="JACJHX010000006">
    <property type="protein sequence ID" value="MBA9027105.1"/>
    <property type="molecule type" value="Genomic_DNA"/>
</dbReference>
<evidence type="ECO:0000256" key="1">
    <source>
        <dbReference type="ARBA" id="ARBA00004651"/>
    </source>
</evidence>
<evidence type="ECO:0000313" key="9">
    <source>
        <dbReference type="EMBL" id="MBA9027105.1"/>
    </source>
</evidence>
<evidence type="ECO:0000256" key="7">
    <source>
        <dbReference type="SAM" id="Phobius"/>
    </source>
</evidence>
<feature type="transmembrane region" description="Helical" evidence="7">
    <location>
        <begin position="97"/>
        <end position="122"/>
    </location>
</feature>
<dbReference type="CDD" id="cd06173">
    <property type="entry name" value="MFS_MefA_like"/>
    <property type="match status" value="1"/>
</dbReference>
<feature type="transmembrane region" description="Helical" evidence="7">
    <location>
        <begin position="265"/>
        <end position="284"/>
    </location>
</feature>
<keyword evidence="6 7" id="KW-0472">Membrane</keyword>
<feature type="transmembrane region" description="Helical" evidence="7">
    <location>
        <begin position="176"/>
        <end position="195"/>
    </location>
</feature>
<dbReference type="InterPro" id="IPR036259">
    <property type="entry name" value="MFS_trans_sf"/>
</dbReference>
<feature type="domain" description="Major facilitator superfamily (MFS) profile" evidence="8">
    <location>
        <begin position="18"/>
        <end position="405"/>
    </location>
</feature>
<feature type="transmembrane region" description="Helical" evidence="7">
    <location>
        <begin position="379"/>
        <end position="401"/>
    </location>
</feature>
<dbReference type="RefSeq" id="WP_028391279.1">
    <property type="nucleotide sequence ID" value="NZ_JACJHX010000006.1"/>
</dbReference>
<dbReference type="InterPro" id="IPR020846">
    <property type="entry name" value="MFS_dom"/>
</dbReference>
<dbReference type="Proteomes" id="UP000626697">
    <property type="component" value="Unassembled WGS sequence"/>
</dbReference>
<evidence type="ECO:0000256" key="5">
    <source>
        <dbReference type="ARBA" id="ARBA00022989"/>
    </source>
</evidence>
<dbReference type="PANTHER" id="PTHR43266">
    <property type="entry name" value="MACROLIDE-EFFLUX PROTEIN"/>
    <property type="match status" value="1"/>
</dbReference>
<comment type="caution">
    <text evidence="9">The sequence shown here is derived from an EMBL/GenBank/DDBJ whole genome shotgun (WGS) entry which is preliminary data.</text>
</comment>
<reference evidence="9 10" key="1">
    <citation type="submission" date="2020-08" db="EMBL/GenBank/DDBJ databases">
        <title>Genomic Encyclopedia of Type Strains, Phase IV (KMG-IV): sequencing the most valuable type-strain genomes for metagenomic binning, comparative biology and taxonomic classification.</title>
        <authorList>
            <person name="Goeker M."/>
        </authorList>
    </citation>
    <scope>NUCLEOTIDE SEQUENCE [LARGE SCALE GENOMIC DNA]</scope>
    <source>
        <strain evidence="9 10">DSM 105481</strain>
    </source>
</reference>
<dbReference type="InterPro" id="IPR011701">
    <property type="entry name" value="MFS"/>
</dbReference>
<dbReference type="SUPFAM" id="SSF103473">
    <property type="entry name" value="MFS general substrate transporter"/>
    <property type="match status" value="1"/>
</dbReference>
<keyword evidence="3" id="KW-1003">Cell membrane</keyword>
<feature type="transmembrane region" description="Helical" evidence="7">
    <location>
        <begin position="352"/>
        <end position="373"/>
    </location>
</feature>
<feature type="transmembrane region" description="Helical" evidence="7">
    <location>
        <begin position="53"/>
        <end position="77"/>
    </location>
</feature>
<organism evidence="9 10">
    <name type="scientific">Peribacillus huizhouensis</name>
    <dbReference type="NCBI Taxonomy" id="1501239"/>
    <lineage>
        <taxon>Bacteria</taxon>
        <taxon>Bacillati</taxon>
        <taxon>Bacillota</taxon>
        <taxon>Bacilli</taxon>
        <taxon>Bacillales</taxon>
        <taxon>Bacillaceae</taxon>
        <taxon>Peribacillus</taxon>
    </lineage>
</organism>
<evidence type="ECO:0000313" key="10">
    <source>
        <dbReference type="Proteomes" id="UP000626697"/>
    </source>
</evidence>
<sequence length="416" mass="45707">MENNISSDTSPKLFSNRVFQAIIVSGLFLQIGIWVRNFAVLLFVMEQTNGDPFAVSMISVAEFAPIFIFSFIGGTFADRWNPKKTMVWCDILSAISVFAVLITLIFGTWQVVFFVTLISAILSQFSQPSGMKLFKLHLPEDQVQAGMSVYQTIFAVFMVLGPVIGTFTFQSFGIEISIMITGLAFLLSAGALAFLPKDYKVAEVEGTTTLWQEMKSGVKYVLNKKELSLLGLCFLAAGLGLGFIHPLSIFLVTEQLGLPKENLQWLFMVNGIGMILGGAVVMIFAKTVTPQRLITFGMLVNAIGLAVMGLSTNFWLTLTAEFVNGLMLPCIQIGINTMILQKTEGAYIGRVNGILMPLFTGSMVLTMSMAGIVKEKFSLVATFEVAAVLFIIGMFFILPLYNQKTEVKPEKLISQD</sequence>
<keyword evidence="10" id="KW-1185">Reference proteome</keyword>